<reference evidence="9 10" key="1">
    <citation type="submission" date="2018-04" db="EMBL/GenBank/DDBJ databases">
        <title>Novel species isolated from glacier.</title>
        <authorList>
            <person name="Liu Q."/>
            <person name="Xin Y.-H."/>
        </authorList>
    </citation>
    <scope>NUCLEOTIDE SEQUENCE [LARGE SCALE GENOMIC DNA]</scope>
    <source>
        <strain evidence="9 10">GT1R17</strain>
    </source>
</reference>
<proteinExistence type="inferred from homology"/>
<keyword evidence="6" id="KW-0812">Transmembrane</keyword>
<dbReference type="SUPFAM" id="SSF88713">
    <property type="entry name" value="Glycoside hydrolase/deacetylase"/>
    <property type="match status" value="1"/>
</dbReference>
<dbReference type="RefSeq" id="WP_107940529.1">
    <property type="nucleotide sequence ID" value="NZ_QANS01000004.1"/>
</dbReference>
<gene>
    <name evidence="9" type="ORF">CJD38_11580</name>
</gene>
<keyword evidence="2" id="KW-0328">Glycosyltransferase</keyword>
<dbReference type="GO" id="GO:0000272">
    <property type="term" value="P:polysaccharide catabolic process"/>
    <property type="evidence" value="ECO:0007669"/>
    <property type="project" value="UniProtKB-KW"/>
</dbReference>
<dbReference type="Gene3D" id="3.10.50.10">
    <property type="match status" value="1"/>
</dbReference>
<dbReference type="GO" id="GO:0008061">
    <property type="term" value="F:chitin binding"/>
    <property type="evidence" value="ECO:0007669"/>
    <property type="project" value="InterPro"/>
</dbReference>
<dbReference type="PANTHER" id="PTHR43630:SF1">
    <property type="entry name" value="POLY-BETA-1,6-N-ACETYL-D-GLUCOSAMINE SYNTHASE"/>
    <property type="match status" value="1"/>
</dbReference>
<organism evidence="9 10">
    <name type="scientific">Stenotrophobium rhamnosiphilum</name>
    <dbReference type="NCBI Taxonomy" id="2029166"/>
    <lineage>
        <taxon>Bacteria</taxon>
        <taxon>Pseudomonadati</taxon>
        <taxon>Pseudomonadota</taxon>
        <taxon>Gammaproteobacteria</taxon>
        <taxon>Nevskiales</taxon>
        <taxon>Nevskiaceae</taxon>
        <taxon>Stenotrophobium</taxon>
    </lineage>
</organism>
<dbReference type="SMART" id="SM00636">
    <property type="entry name" value="Glyco_18"/>
    <property type="match status" value="1"/>
</dbReference>
<keyword evidence="6" id="KW-1133">Transmembrane helix</keyword>
<evidence type="ECO:0000256" key="3">
    <source>
        <dbReference type="ARBA" id="ARBA00022679"/>
    </source>
</evidence>
<name>A0A2T5MED7_9GAMM</name>
<feature type="transmembrane region" description="Helical" evidence="6">
    <location>
        <begin position="1007"/>
        <end position="1040"/>
    </location>
</feature>
<dbReference type="SUPFAM" id="SSF53448">
    <property type="entry name" value="Nucleotide-diphospho-sugar transferases"/>
    <property type="match status" value="1"/>
</dbReference>
<dbReference type="OrthoDB" id="276604at2"/>
<evidence type="ECO:0000259" key="8">
    <source>
        <dbReference type="PROSITE" id="PS51910"/>
    </source>
</evidence>
<dbReference type="GO" id="GO:0016757">
    <property type="term" value="F:glycosyltransferase activity"/>
    <property type="evidence" value="ECO:0007669"/>
    <property type="project" value="UniProtKB-KW"/>
</dbReference>
<evidence type="ECO:0000256" key="1">
    <source>
        <dbReference type="ARBA" id="ARBA00006739"/>
    </source>
</evidence>
<keyword evidence="6" id="KW-0472">Membrane</keyword>
<dbReference type="InterPro" id="IPR029044">
    <property type="entry name" value="Nucleotide-diphossugar_trans"/>
</dbReference>
<dbReference type="InterPro" id="IPR002509">
    <property type="entry name" value="NODB_dom"/>
</dbReference>
<feature type="domain" description="NodB homology" evidence="7">
    <location>
        <begin position="492"/>
        <end position="685"/>
    </location>
</feature>
<feature type="transmembrane region" description="Helical" evidence="6">
    <location>
        <begin position="728"/>
        <end position="750"/>
    </location>
</feature>
<dbReference type="InterPro" id="IPR011583">
    <property type="entry name" value="Chitinase_II/V-like_cat"/>
</dbReference>
<evidence type="ECO:0000313" key="9">
    <source>
        <dbReference type="EMBL" id="PTU30945.1"/>
    </source>
</evidence>
<keyword evidence="3" id="KW-0808">Transferase</keyword>
<dbReference type="GO" id="GO:0016810">
    <property type="term" value="F:hydrolase activity, acting on carbon-nitrogen (but not peptide) bonds"/>
    <property type="evidence" value="ECO:0007669"/>
    <property type="project" value="InterPro"/>
</dbReference>
<sequence>MSQKPIFFDPTGKRAQRMRRTRRVLLSTTAVILVSFVVYLLVISTPSHADLSGRAAALFNLPMGGASFDKVAPRTSQRVAAELRAREREMGREKNAARIHETRGKPAPAWLAPTPGRALSMGFYANWDDNSLPSLKRALPHLDWVIPAWLNLQGPDMAMHSELNTLAVEAIKQIKPGIPVLPMIQNSVEGSWDGAGLERFLADPVKRATRLKEIVTFLQTNKMQGLTIDFETVPPAAQKNLLTFLGEISAEFDKHNWALLVCVPFDDPAWNYKAVADVADFVVLMAYDQHWEEGTPGSIAGQDWFESLLDKRMKELDPEQTIIAIGNYGYNWANGKPADDLTFQEAIQAAQDSEADIDFDEDAENPHFTYTEAGVKHDVWFLDAVTSFNQIHAADIYKPFGYALWRLGSEDPSIWSVMGRPYNAAVLDGLRTIGGGHDVDFQGQGEILRVASTPSEGQRTLEIDPQTGDVVDQNYTTMPMAYTIQRFGAVPKKIALTFDDGPDPIWTPKILDVLKQKGVRASFFIIGENAGSNPDLVRREVAEHHDVGNHTFTHPNLSILPESLVKLELDTTRKLFESITNRSMRLVRPPYLGDADPTTYDQIEPVRIAQSMGFITVGLRIDPDDWQQPGVQAIIDTTLKEIESTDEDVTGHIVLLHDSGGDRSQTVAALPILIDTLRAKGYELVPVSELAGLTPDQVMPPLPAGSVLQKFAAPVFLALGQIGSVTHLLFLVAIALGLARVAFLCILGLIHKWRELRLVRPVLSADPPLLSVLIPAHNEAKVIVASIHRILSSDYPKLEVIVIDDGSADETSALVNENFSANKSVTLITVPNGGKAKALNIGLKKASGSIVVALDADTQFETETISYLARWFVDEKVGAVAGNAKVGNRVNTITNWQALEYVSAQNLERRALDLLGCITVVPGAVGAWRRSLLDELGGYPDNTLAEDQDLTIAVQKARYKVLYDSEAIAWTEAPDTVQGLVKQRFRWAFGTLQCLWKHRDALFARRYGTLGFIALPQVVLFQIVLAVISPLLDLCLFFQIFKTGLDYIQHRDQFDPSNLYLTTIYFIAFMALDTATVAIAFAMEKREEWGLLLLVALQRFGYRQILYYVVLKSIFSAGAGALVGWGKLERKGTVTSPEPSKLE</sequence>
<dbReference type="Pfam" id="PF13641">
    <property type="entry name" value="Glyco_tranf_2_3"/>
    <property type="match status" value="1"/>
</dbReference>
<feature type="transmembrane region" description="Helical" evidence="6">
    <location>
        <begin position="1060"/>
        <end position="1084"/>
    </location>
</feature>
<dbReference type="Gene3D" id="3.20.20.80">
    <property type="entry name" value="Glycosidases"/>
    <property type="match status" value="1"/>
</dbReference>
<dbReference type="InterPro" id="IPR017853">
    <property type="entry name" value="GH"/>
</dbReference>
<keyword evidence="4" id="KW-0119">Carbohydrate metabolism</keyword>
<dbReference type="Pfam" id="PF00704">
    <property type="entry name" value="Glyco_hydro_18"/>
    <property type="match status" value="1"/>
</dbReference>
<feature type="region of interest" description="Disordered" evidence="5">
    <location>
        <begin position="85"/>
        <end position="111"/>
    </location>
</feature>
<feature type="compositionally biased region" description="Basic and acidic residues" evidence="5">
    <location>
        <begin position="85"/>
        <end position="104"/>
    </location>
</feature>
<dbReference type="CDD" id="cd06423">
    <property type="entry name" value="CESA_like"/>
    <property type="match status" value="1"/>
</dbReference>
<protein>
    <submittedName>
        <fullName evidence="9">Polysaccharide deacetylase</fullName>
    </submittedName>
</protein>
<feature type="domain" description="GH18" evidence="8">
    <location>
        <begin position="118"/>
        <end position="425"/>
    </location>
</feature>
<feature type="transmembrane region" description="Helical" evidence="6">
    <location>
        <begin position="24"/>
        <end position="42"/>
    </location>
</feature>
<dbReference type="PROSITE" id="PS51677">
    <property type="entry name" value="NODB"/>
    <property type="match status" value="1"/>
</dbReference>
<dbReference type="PROSITE" id="PS51910">
    <property type="entry name" value="GH18_2"/>
    <property type="match status" value="1"/>
</dbReference>
<keyword evidence="10" id="KW-1185">Reference proteome</keyword>
<dbReference type="Gene3D" id="3.90.550.10">
    <property type="entry name" value="Spore Coat Polysaccharide Biosynthesis Protein SpsA, Chain A"/>
    <property type="match status" value="1"/>
</dbReference>
<dbReference type="Pfam" id="PF01522">
    <property type="entry name" value="Polysacc_deac_1"/>
    <property type="match status" value="1"/>
</dbReference>
<dbReference type="Gene3D" id="3.20.20.370">
    <property type="entry name" value="Glycoside hydrolase/deacetylase"/>
    <property type="match status" value="1"/>
</dbReference>
<keyword evidence="4" id="KW-0624">Polysaccharide degradation</keyword>
<feature type="transmembrane region" description="Helical" evidence="6">
    <location>
        <begin position="1105"/>
        <end position="1125"/>
    </location>
</feature>
<dbReference type="AlphaFoldDB" id="A0A2T5MED7"/>
<accession>A0A2T5MED7</accession>
<evidence type="ECO:0000256" key="6">
    <source>
        <dbReference type="SAM" id="Phobius"/>
    </source>
</evidence>
<dbReference type="InterPro" id="IPR011330">
    <property type="entry name" value="Glyco_hydro/deAcase_b/a-brl"/>
</dbReference>
<dbReference type="PANTHER" id="PTHR43630">
    <property type="entry name" value="POLY-BETA-1,6-N-ACETYL-D-GLUCOSAMINE SYNTHASE"/>
    <property type="match status" value="1"/>
</dbReference>
<evidence type="ECO:0000313" key="10">
    <source>
        <dbReference type="Proteomes" id="UP000244248"/>
    </source>
</evidence>
<dbReference type="InterPro" id="IPR029070">
    <property type="entry name" value="Chitinase_insertion_sf"/>
</dbReference>
<comment type="similarity">
    <text evidence="1">Belongs to the glycosyltransferase 2 family.</text>
</comment>
<dbReference type="SUPFAM" id="SSF51445">
    <property type="entry name" value="(Trans)glycosidases"/>
    <property type="match status" value="1"/>
</dbReference>
<evidence type="ECO:0000256" key="4">
    <source>
        <dbReference type="ARBA" id="ARBA00023326"/>
    </source>
</evidence>
<evidence type="ECO:0000256" key="5">
    <source>
        <dbReference type="SAM" id="MobiDB-lite"/>
    </source>
</evidence>
<evidence type="ECO:0000256" key="2">
    <source>
        <dbReference type="ARBA" id="ARBA00022676"/>
    </source>
</evidence>
<dbReference type="InterPro" id="IPR001223">
    <property type="entry name" value="Glyco_hydro18_cat"/>
</dbReference>
<dbReference type="CDD" id="cd10962">
    <property type="entry name" value="CE4_GT2-like"/>
    <property type="match status" value="1"/>
</dbReference>
<dbReference type="Proteomes" id="UP000244248">
    <property type="component" value="Unassembled WGS sequence"/>
</dbReference>
<comment type="caution">
    <text evidence="9">The sequence shown here is derived from an EMBL/GenBank/DDBJ whole genome shotgun (WGS) entry which is preliminary data.</text>
</comment>
<dbReference type="EMBL" id="QANS01000004">
    <property type="protein sequence ID" value="PTU30945.1"/>
    <property type="molecule type" value="Genomic_DNA"/>
</dbReference>
<evidence type="ECO:0000259" key="7">
    <source>
        <dbReference type="PROSITE" id="PS51677"/>
    </source>
</evidence>